<dbReference type="GeneID" id="55626454"/>
<evidence type="ECO:0000256" key="2">
    <source>
        <dbReference type="ARBA" id="ARBA00023012"/>
    </source>
</evidence>
<accession>A0A6C0R1B8</accession>
<keyword evidence="4" id="KW-0418">Kinase</keyword>
<dbReference type="KEGG" id="vg:55626454"/>
<protein>
    <submittedName>
        <fullName evidence="4">Hybrid sensor histidine kinase-response regulator</fullName>
    </submittedName>
</protein>
<dbReference type="Gene3D" id="3.40.50.2300">
    <property type="match status" value="1"/>
</dbReference>
<feature type="domain" description="Response regulatory" evidence="3">
    <location>
        <begin position="2"/>
        <end position="120"/>
    </location>
</feature>
<evidence type="ECO:0000313" key="4">
    <source>
        <dbReference type="EMBL" id="QHZ59753.1"/>
    </source>
</evidence>
<dbReference type="PROSITE" id="PS50110">
    <property type="entry name" value="RESPONSE_REGULATORY"/>
    <property type="match status" value="1"/>
</dbReference>
<keyword evidence="2" id="KW-0902">Two-component regulatory system</keyword>
<keyword evidence="4" id="KW-0808">Transferase</keyword>
<dbReference type="SMART" id="SM00448">
    <property type="entry name" value="REC"/>
    <property type="match status" value="1"/>
</dbReference>
<proteinExistence type="predicted"/>
<evidence type="ECO:0000259" key="3">
    <source>
        <dbReference type="PROSITE" id="PS50110"/>
    </source>
</evidence>
<evidence type="ECO:0000313" key="5">
    <source>
        <dbReference type="Proteomes" id="UP000479357"/>
    </source>
</evidence>
<name>A0A6C0R1B8_9CAUD</name>
<keyword evidence="5" id="KW-1185">Reference proteome</keyword>
<dbReference type="InterPro" id="IPR011006">
    <property type="entry name" value="CheY-like_superfamily"/>
</dbReference>
<dbReference type="InterPro" id="IPR050595">
    <property type="entry name" value="Bact_response_regulator"/>
</dbReference>
<organism evidence="4 5">
    <name type="scientific">Alteromonas phage vB_AmeM_PT11-V22</name>
    <dbReference type="NCBI Taxonomy" id="2704031"/>
    <lineage>
        <taxon>Viruses</taxon>
        <taxon>Duplodnaviria</taxon>
        <taxon>Heunggongvirae</taxon>
        <taxon>Uroviricota</taxon>
        <taxon>Caudoviricetes</taxon>
        <taxon>Myoalterovirus</taxon>
        <taxon>Myoalterovirus PT11V22</taxon>
    </lineage>
</organism>
<dbReference type="RefSeq" id="YP_009855714.1">
    <property type="nucleotide sequence ID" value="NC_048847.1"/>
</dbReference>
<dbReference type="GO" id="GO:0000160">
    <property type="term" value="P:phosphorelay signal transduction system"/>
    <property type="evidence" value="ECO:0007669"/>
    <property type="project" value="UniProtKB-KW"/>
</dbReference>
<dbReference type="EMBL" id="MN877442">
    <property type="protein sequence ID" value="QHZ59753.1"/>
    <property type="molecule type" value="Genomic_DNA"/>
</dbReference>
<dbReference type="PANTHER" id="PTHR44591:SF14">
    <property type="entry name" value="PROTEIN PILG"/>
    <property type="match status" value="1"/>
</dbReference>
<dbReference type="InterPro" id="IPR001789">
    <property type="entry name" value="Sig_transdc_resp-reg_receiver"/>
</dbReference>
<dbReference type="Proteomes" id="UP000479357">
    <property type="component" value="Segment"/>
</dbReference>
<sequence length="149" mass="17376">MKAFIVDDDPITLTLVAFMLNEEGVETQYCLSPVPDNLYKDIEEFHPDVIILDIYLENESGFEVAKKIRQSEKLKDTPIVAISGSHSVEDKLQAFVTGFIDYIPKPFTKDEILQTVRKYGYSSEILRLCERINKREELDRELYFKFDKE</sequence>
<keyword evidence="1" id="KW-0597">Phosphoprotein</keyword>
<evidence type="ECO:0000256" key="1">
    <source>
        <dbReference type="ARBA" id="ARBA00022553"/>
    </source>
</evidence>
<dbReference type="PANTHER" id="PTHR44591">
    <property type="entry name" value="STRESS RESPONSE REGULATOR PROTEIN 1"/>
    <property type="match status" value="1"/>
</dbReference>
<reference evidence="4 5" key="1">
    <citation type="submission" date="2019-12" db="EMBL/GenBank/DDBJ databases">
        <title>Alteromonas phage V22 represents a new genus of marine bacteriophages that requires a novel tail fiber chaperone for host recognition.</title>
        <authorList>
            <person name="Gonzalez-Serrano R."/>
            <person name="Dunne M."/>
            <person name="Rosselli R."/>
            <person name="Martin-Cuadrado A.-B."/>
            <person name="Grosboillot V."/>
            <person name="Zinsli L."/>
            <person name="Roda-Garcia J.J."/>
            <person name="Loessner M.J."/>
            <person name="Rodriguez-Valera F."/>
        </authorList>
    </citation>
    <scope>NUCLEOTIDE SEQUENCE [LARGE SCALE GENOMIC DNA]</scope>
</reference>
<dbReference type="GO" id="GO:0016301">
    <property type="term" value="F:kinase activity"/>
    <property type="evidence" value="ECO:0007669"/>
    <property type="project" value="UniProtKB-KW"/>
</dbReference>
<dbReference type="SUPFAM" id="SSF52172">
    <property type="entry name" value="CheY-like"/>
    <property type="match status" value="1"/>
</dbReference>
<dbReference type="Pfam" id="PF00072">
    <property type="entry name" value="Response_reg"/>
    <property type="match status" value="1"/>
</dbReference>